<comment type="subcellular location">
    <subcellularLocation>
        <location evidence="2">Cell membrane</location>
        <topology evidence="2">Multi-pass membrane protein</topology>
    </subcellularLocation>
</comment>
<evidence type="ECO:0000256" key="1">
    <source>
        <dbReference type="ARBA" id="ARBA00000085"/>
    </source>
</evidence>
<dbReference type="BioCyc" id="RCHA213810:RUM_RS11945-MONOMER"/>
<evidence type="ECO:0000256" key="7">
    <source>
        <dbReference type="ARBA" id="ARBA00022692"/>
    </source>
</evidence>
<keyword evidence="4" id="KW-1003">Cell membrane</keyword>
<dbReference type="Gene3D" id="3.30.565.10">
    <property type="entry name" value="Histidine kinase-like ATPase, C-terminal domain"/>
    <property type="match status" value="1"/>
</dbReference>
<keyword evidence="13 14" id="KW-0472">Membrane</keyword>
<dbReference type="AlphaFoldDB" id="D4LBC0"/>
<dbReference type="InterPro" id="IPR036890">
    <property type="entry name" value="HATPase_C_sf"/>
</dbReference>
<evidence type="ECO:0000256" key="5">
    <source>
        <dbReference type="ARBA" id="ARBA00022553"/>
    </source>
</evidence>
<dbReference type="PANTHER" id="PTHR45528">
    <property type="entry name" value="SENSOR HISTIDINE KINASE CPXA"/>
    <property type="match status" value="1"/>
</dbReference>
<name>D4LBC0_RUMC1</name>
<protein>
    <recommendedName>
        <fullName evidence="3">histidine kinase</fullName>
        <ecNumber evidence="3">2.7.13.3</ecNumber>
    </recommendedName>
</protein>
<dbReference type="KEGG" id="rch:RUM_07170"/>
<evidence type="ECO:0000256" key="3">
    <source>
        <dbReference type="ARBA" id="ARBA00012438"/>
    </source>
</evidence>
<dbReference type="GeneID" id="83157085"/>
<organism evidence="16 17">
    <name type="scientific">Ruminococcus champanellensis (strain DSM 18848 / JCM 17042 / KCTC 15320 / 18P13)</name>
    <dbReference type="NCBI Taxonomy" id="213810"/>
    <lineage>
        <taxon>Bacteria</taxon>
        <taxon>Bacillati</taxon>
        <taxon>Bacillota</taxon>
        <taxon>Clostridia</taxon>
        <taxon>Eubacteriales</taxon>
        <taxon>Oscillospiraceae</taxon>
        <taxon>Ruminococcus</taxon>
    </lineage>
</organism>
<dbReference type="GO" id="GO:0005524">
    <property type="term" value="F:ATP binding"/>
    <property type="evidence" value="ECO:0007669"/>
    <property type="project" value="UniProtKB-KW"/>
</dbReference>
<dbReference type="SUPFAM" id="SSF47384">
    <property type="entry name" value="Homodimeric domain of signal transducing histidine kinase"/>
    <property type="match status" value="1"/>
</dbReference>
<evidence type="ECO:0000256" key="6">
    <source>
        <dbReference type="ARBA" id="ARBA00022679"/>
    </source>
</evidence>
<evidence type="ECO:0000256" key="14">
    <source>
        <dbReference type="SAM" id="Phobius"/>
    </source>
</evidence>
<feature type="transmembrane region" description="Helical" evidence="14">
    <location>
        <begin position="43"/>
        <end position="66"/>
    </location>
</feature>
<evidence type="ECO:0000313" key="17">
    <source>
        <dbReference type="Proteomes" id="UP000007054"/>
    </source>
</evidence>
<keyword evidence="12" id="KW-0902">Two-component regulatory system</keyword>
<keyword evidence="6" id="KW-0808">Transferase</keyword>
<feature type="transmembrane region" description="Helical" evidence="14">
    <location>
        <begin position="78"/>
        <end position="101"/>
    </location>
</feature>
<dbReference type="Pfam" id="PF02518">
    <property type="entry name" value="HATPase_c"/>
    <property type="match status" value="1"/>
</dbReference>
<dbReference type="EC" id="2.7.13.3" evidence="3"/>
<sequence>MKAGKHTRRTMFWAMAAALCMGCLTTLVLLMDVHPAIRPYTPLILGTAVSGLLAVLCTLIVLVKALRKPEQIPEAHSVLDPFSLESILLLILCTIPVWWAICKHHESMPKAAFLRQEPLAQCNVGLYAALLCFLSLESLASLLRRIRSGQLAATSLLAAFFQTPVRQEKRAALHERLHAPIELPDASGDKLHAAASSIRQRLNAPVTLPDTPAGNQLRRIINRCAQSIRNRKAQCRTRWHSLPFSQQTALHSMAAMVVILSLALCFSPFDRPNQISAMLLLSLLVIAVYIGIQMRRSQQIDRLSQRIHTISQGDFSPAAPAEGSCVAAQFRELDQIQDSTRDAIARQVQAERTKVNLVTNVSHDLKTPLTSLISYIDLLSKEELPPQAMDYVHVLERKSQGLRRMVQDVFDLAKAASGEDVCCTRLDAVMCLRQVLADMEDTIQRSGRDIRLQTDLDRCIIRAEGNKLYRIYQNLLANALRYSMENTRIYIRVTGTQTEFSCCIQNTSSYEMHFTPEEITERFTRGDAMRSTEGSGLGLAIAKSFAEACGGGFRVAIDGDQFKAILTFPCCGSDASLEA</sequence>
<dbReference type="STRING" id="213810.RUM_07170"/>
<dbReference type="RefSeq" id="WP_015557822.1">
    <property type="nucleotide sequence ID" value="NC_021039.1"/>
</dbReference>
<feature type="transmembrane region" description="Helical" evidence="14">
    <location>
        <begin position="124"/>
        <end position="143"/>
    </location>
</feature>
<dbReference type="SUPFAM" id="SSF55874">
    <property type="entry name" value="ATPase domain of HSP90 chaperone/DNA topoisomerase II/histidine kinase"/>
    <property type="match status" value="1"/>
</dbReference>
<evidence type="ECO:0000256" key="9">
    <source>
        <dbReference type="ARBA" id="ARBA00022777"/>
    </source>
</evidence>
<dbReference type="Gene3D" id="1.10.287.130">
    <property type="match status" value="1"/>
</dbReference>
<evidence type="ECO:0000256" key="13">
    <source>
        <dbReference type="ARBA" id="ARBA00023136"/>
    </source>
</evidence>
<dbReference type="InterPro" id="IPR003594">
    <property type="entry name" value="HATPase_dom"/>
</dbReference>
<feature type="transmembrane region" description="Helical" evidence="14">
    <location>
        <begin position="275"/>
        <end position="292"/>
    </location>
</feature>
<accession>D4LBC0</accession>
<keyword evidence="9 16" id="KW-0418">Kinase</keyword>
<dbReference type="GO" id="GO:0005886">
    <property type="term" value="C:plasma membrane"/>
    <property type="evidence" value="ECO:0007669"/>
    <property type="project" value="UniProtKB-SubCell"/>
</dbReference>
<evidence type="ECO:0000313" key="16">
    <source>
        <dbReference type="EMBL" id="CBL16915.1"/>
    </source>
</evidence>
<proteinExistence type="predicted"/>
<dbReference type="SMART" id="SM00388">
    <property type="entry name" value="HisKA"/>
    <property type="match status" value="1"/>
</dbReference>
<evidence type="ECO:0000256" key="10">
    <source>
        <dbReference type="ARBA" id="ARBA00022840"/>
    </source>
</evidence>
<feature type="transmembrane region" description="Helical" evidence="14">
    <location>
        <begin position="248"/>
        <end position="269"/>
    </location>
</feature>
<dbReference type="PANTHER" id="PTHR45528:SF1">
    <property type="entry name" value="SENSOR HISTIDINE KINASE CPXA"/>
    <property type="match status" value="1"/>
</dbReference>
<dbReference type="CDD" id="cd00082">
    <property type="entry name" value="HisKA"/>
    <property type="match status" value="1"/>
</dbReference>
<keyword evidence="5" id="KW-0597">Phosphoprotein</keyword>
<keyword evidence="7 14" id="KW-0812">Transmembrane</keyword>
<evidence type="ECO:0000256" key="4">
    <source>
        <dbReference type="ARBA" id="ARBA00022475"/>
    </source>
</evidence>
<keyword evidence="17" id="KW-1185">Reference proteome</keyword>
<keyword evidence="10" id="KW-0067">ATP-binding</keyword>
<dbReference type="PROSITE" id="PS50109">
    <property type="entry name" value="HIS_KIN"/>
    <property type="match status" value="1"/>
</dbReference>
<evidence type="ECO:0000256" key="12">
    <source>
        <dbReference type="ARBA" id="ARBA00023012"/>
    </source>
</evidence>
<dbReference type="SMART" id="SM00387">
    <property type="entry name" value="HATPase_c"/>
    <property type="match status" value="1"/>
</dbReference>
<dbReference type="InterPro" id="IPR050398">
    <property type="entry name" value="HssS/ArlS-like"/>
</dbReference>
<feature type="domain" description="Histidine kinase" evidence="15">
    <location>
        <begin position="360"/>
        <end position="572"/>
    </location>
</feature>
<keyword evidence="8" id="KW-0547">Nucleotide-binding</keyword>
<dbReference type="HOGENOM" id="CLU_470808_0_0_9"/>
<dbReference type="GO" id="GO:0000155">
    <property type="term" value="F:phosphorelay sensor kinase activity"/>
    <property type="evidence" value="ECO:0007669"/>
    <property type="project" value="InterPro"/>
</dbReference>
<reference evidence="16" key="2">
    <citation type="submission" date="2010-03" db="EMBL/GenBank/DDBJ databases">
        <authorList>
            <person name="Pajon A."/>
        </authorList>
    </citation>
    <scope>NUCLEOTIDE SEQUENCE</scope>
    <source>
        <strain evidence="16">Type strain: 18P13</strain>
    </source>
</reference>
<keyword evidence="11 14" id="KW-1133">Transmembrane helix</keyword>
<evidence type="ECO:0000256" key="11">
    <source>
        <dbReference type="ARBA" id="ARBA00022989"/>
    </source>
</evidence>
<dbReference type="PATRIC" id="fig|213810.4.peg.609"/>
<evidence type="ECO:0000259" key="15">
    <source>
        <dbReference type="PROSITE" id="PS50109"/>
    </source>
</evidence>
<dbReference type="Pfam" id="PF00512">
    <property type="entry name" value="HisKA"/>
    <property type="match status" value="1"/>
</dbReference>
<gene>
    <name evidence="16" type="ordered locus">RUM_07170</name>
</gene>
<reference evidence="16" key="1">
    <citation type="submission" date="2010-03" db="EMBL/GenBank/DDBJ databases">
        <title>The genome sequence of Ruminococcus sp. 18P13.</title>
        <authorList>
            <consortium name="metaHIT consortium -- http://www.metahit.eu/"/>
            <person name="Pajon A."/>
            <person name="Turner K."/>
            <person name="Parkhill J."/>
            <person name="Bernalier A."/>
        </authorList>
    </citation>
    <scope>NUCLEOTIDE SEQUENCE [LARGE SCALE GENOMIC DNA]</scope>
    <source>
        <strain evidence="16">Type strain: 18P13</strain>
    </source>
</reference>
<dbReference type="Proteomes" id="UP000007054">
    <property type="component" value="Chromosome"/>
</dbReference>
<evidence type="ECO:0000256" key="8">
    <source>
        <dbReference type="ARBA" id="ARBA00022741"/>
    </source>
</evidence>
<dbReference type="InterPro" id="IPR005467">
    <property type="entry name" value="His_kinase_dom"/>
</dbReference>
<dbReference type="InterPro" id="IPR036097">
    <property type="entry name" value="HisK_dim/P_sf"/>
</dbReference>
<comment type="catalytic activity">
    <reaction evidence="1">
        <text>ATP + protein L-histidine = ADP + protein N-phospho-L-histidine.</text>
        <dbReference type="EC" id="2.7.13.3"/>
    </reaction>
</comment>
<dbReference type="EMBL" id="FP929052">
    <property type="protein sequence ID" value="CBL16915.1"/>
    <property type="molecule type" value="Genomic_DNA"/>
</dbReference>
<feature type="transmembrane region" description="Helical" evidence="14">
    <location>
        <begin position="12"/>
        <end position="31"/>
    </location>
</feature>
<evidence type="ECO:0000256" key="2">
    <source>
        <dbReference type="ARBA" id="ARBA00004651"/>
    </source>
</evidence>
<dbReference type="InterPro" id="IPR003661">
    <property type="entry name" value="HisK_dim/P_dom"/>
</dbReference>